<dbReference type="VEuPathDB" id="VectorBase:ADIR009837"/>
<evidence type="ECO:0000313" key="2">
    <source>
        <dbReference type="EnsemblMetazoa" id="ADIR009837-PA"/>
    </source>
</evidence>
<dbReference type="Pfam" id="PF18701">
    <property type="entry name" value="DUF5641"/>
    <property type="match status" value="1"/>
</dbReference>
<proteinExistence type="predicted"/>
<reference evidence="3" key="1">
    <citation type="submission" date="2013-03" db="EMBL/GenBank/DDBJ databases">
        <title>The Genome Sequence of Anopheles dirus WRAIR2.</title>
        <authorList>
            <consortium name="The Broad Institute Genomics Platform"/>
            <person name="Neafsey D.E."/>
            <person name="Walton C."/>
            <person name="Walker B."/>
            <person name="Young S.K."/>
            <person name="Zeng Q."/>
            <person name="Gargeya S."/>
            <person name="Fitzgerald M."/>
            <person name="Haas B."/>
            <person name="Abouelleil A."/>
            <person name="Allen A.W."/>
            <person name="Alvarado L."/>
            <person name="Arachchi H.M."/>
            <person name="Berlin A.M."/>
            <person name="Chapman S.B."/>
            <person name="Gainer-Dewar J."/>
            <person name="Goldberg J."/>
            <person name="Griggs A."/>
            <person name="Gujja S."/>
            <person name="Hansen M."/>
            <person name="Howarth C."/>
            <person name="Imamovic A."/>
            <person name="Ireland A."/>
            <person name="Larimer J."/>
            <person name="McCowan C."/>
            <person name="Murphy C."/>
            <person name="Pearson M."/>
            <person name="Poon T.W."/>
            <person name="Priest M."/>
            <person name="Roberts A."/>
            <person name="Saif S."/>
            <person name="Shea T."/>
            <person name="Sisk P."/>
            <person name="Sykes S."/>
            <person name="Wortman J."/>
            <person name="Nusbaum C."/>
            <person name="Birren B."/>
        </authorList>
    </citation>
    <scope>NUCLEOTIDE SEQUENCE [LARGE SCALE GENOMIC DNA]</scope>
    <source>
        <strain evidence="3">WRAIR2</strain>
    </source>
</reference>
<keyword evidence="3" id="KW-1185">Reference proteome</keyword>
<reference evidence="2" key="2">
    <citation type="submission" date="2020-05" db="UniProtKB">
        <authorList>
            <consortium name="EnsemblMetazoa"/>
        </authorList>
    </citation>
    <scope>IDENTIFICATION</scope>
    <source>
        <strain evidence="2">WRAIR2</strain>
    </source>
</reference>
<protein>
    <submittedName>
        <fullName evidence="2">DUF5641 domain-containing protein</fullName>
    </submittedName>
</protein>
<evidence type="ECO:0000259" key="1">
    <source>
        <dbReference type="Pfam" id="PF18701"/>
    </source>
</evidence>
<dbReference type="EnsemblMetazoa" id="ADIR009837-RA">
    <property type="protein sequence ID" value="ADIR009837-PA"/>
    <property type="gene ID" value="ADIR009837"/>
</dbReference>
<dbReference type="STRING" id="7168.A0A182NQA2"/>
<feature type="domain" description="DUF5641" evidence="1">
    <location>
        <begin position="146"/>
        <end position="201"/>
    </location>
</feature>
<dbReference type="AlphaFoldDB" id="A0A182NQA2"/>
<dbReference type="Proteomes" id="UP000075884">
    <property type="component" value="Unassembled WGS sequence"/>
</dbReference>
<organism evidence="2 3">
    <name type="scientific">Anopheles dirus</name>
    <dbReference type="NCBI Taxonomy" id="7168"/>
    <lineage>
        <taxon>Eukaryota</taxon>
        <taxon>Metazoa</taxon>
        <taxon>Ecdysozoa</taxon>
        <taxon>Arthropoda</taxon>
        <taxon>Hexapoda</taxon>
        <taxon>Insecta</taxon>
        <taxon>Pterygota</taxon>
        <taxon>Neoptera</taxon>
        <taxon>Endopterygota</taxon>
        <taxon>Diptera</taxon>
        <taxon>Nematocera</taxon>
        <taxon>Culicoidea</taxon>
        <taxon>Culicidae</taxon>
        <taxon>Anophelinae</taxon>
        <taxon>Anopheles</taxon>
    </lineage>
</organism>
<name>A0A182NQA2_9DIPT</name>
<sequence>MVASAFGHRWHHSSWRQAQQCIPSIRLQTSTDSSRGASISSITHEALPPIIASCRSTTDAKFQSTTILDNRWQEFSSEDLPPMFHLFSCATCFSKHPDGRPSPRQSYRISALFCKRNRLLRTSVREGHASTSGSNKGICSNIRVLLNSRLIIKEDNIPSTRWPLARIVESHPGKDGVVRVVTLRTAKGVQITRPIVKLCVLSMVD</sequence>
<evidence type="ECO:0000313" key="3">
    <source>
        <dbReference type="Proteomes" id="UP000075884"/>
    </source>
</evidence>
<dbReference type="InterPro" id="IPR040676">
    <property type="entry name" value="DUF5641"/>
</dbReference>
<accession>A0A182NQA2</accession>